<gene>
    <name evidence="1" type="ORF">CTI12_AA581550</name>
</gene>
<dbReference type="Proteomes" id="UP000245207">
    <property type="component" value="Unassembled WGS sequence"/>
</dbReference>
<dbReference type="AlphaFoldDB" id="A0A2U1KNX0"/>
<sequence>MAATSSSSKVSLKLLIDKRSQKVLFAEAGKDFVDFLFTLLTLPIGTVIRLLNNKDMVGCLGKLYQSVSNLNDDYMQPNQQKDVVLKPKSLLSFASSQVPLLPAGEWCSTLPPPLTPAKEFYTCKSCTNSIFSPTSRCCTSCGHTMTKIVKHYVPKTSATSVPTTGEGYGFVKGVVTYMVMDDLVIAPMSTISSITLLNKFSIKDVSALEEKVVQLGMNEGLELLKHALGSKTVLTNVFLTTGIRKSARVRSELV</sequence>
<dbReference type="PANTHER" id="PTHR33103:SF19">
    <property type="entry name" value="OS09G0544700 PROTEIN"/>
    <property type="match status" value="1"/>
</dbReference>
<comment type="caution">
    <text evidence="1">The sequence shown here is derived from an EMBL/GenBank/DDBJ whole genome shotgun (WGS) entry which is preliminary data.</text>
</comment>
<keyword evidence="2" id="KW-1185">Reference proteome</keyword>
<evidence type="ECO:0000313" key="1">
    <source>
        <dbReference type="EMBL" id="PWA38411.1"/>
    </source>
</evidence>
<dbReference type="Pfam" id="PF05056">
    <property type="entry name" value="DUF674"/>
    <property type="match status" value="1"/>
</dbReference>
<dbReference type="OrthoDB" id="2014278at2759"/>
<proteinExistence type="predicted"/>
<protein>
    <recommendedName>
        <fullName evidence="3">DUF674 domain-containing protein</fullName>
    </recommendedName>
</protein>
<evidence type="ECO:0000313" key="2">
    <source>
        <dbReference type="Proteomes" id="UP000245207"/>
    </source>
</evidence>
<reference evidence="1 2" key="1">
    <citation type="journal article" date="2018" name="Mol. Plant">
        <title>The genome of Artemisia annua provides insight into the evolution of Asteraceae family and artemisinin biosynthesis.</title>
        <authorList>
            <person name="Shen Q."/>
            <person name="Zhang L."/>
            <person name="Liao Z."/>
            <person name="Wang S."/>
            <person name="Yan T."/>
            <person name="Shi P."/>
            <person name="Liu M."/>
            <person name="Fu X."/>
            <person name="Pan Q."/>
            <person name="Wang Y."/>
            <person name="Lv Z."/>
            <person name="Lu X."/>
            <person name="Zhang F."/>
            <person name="Jiang W."/>
            <person name="Ma Y."/>
            <person name="Chen M."/>
            <person name="Hao X."/>
            <person name="Li L."/>
            <person name="Tang Y."/>
            <person name="Lv G."/>
            <person name="Zhou Y."/>
            <person name="Sun X."/>
            <person name="Brodelius P.E."/>
            <person name="Rose J.K.C."/>
            <person name="Tang K."/>
        </authorList>
    </citation>
    <scope>NUCLEOTIDE SEQUENCE [LARGE SCALE GENOMIC DNA]</scope>
    <source>
        <strain evidence="2">cv. Huhao1</strain>
        <tissue evidence="1">Leaf</tissue>
    </source>
</reference>
<dbReference type="PANTHER" id="PTHR33103">
    <property type="entry name" value="OS01G0153900 PROTEIN"/>
    <property type="match status" value="1"/>
</dbReference>
<evidence type="ECO:0008006" key="3">
    <source>
        <dbReference type="Google" id="ProtNLM"/>
    </source>
</evidence>
<dbReference type="STRING" id="35608.A0A2U1KNX0"/>
<accession>A0A2U1KNX0</accession>
<dbReference type="InterPro" id="IPR007750">
    <property type="entry name" value="DUF674"/>
</dbReference>
<organism evidence="1 2">
    <name type="scientific">Artemisia annua</name>
    <name type="common">Sweet wormwood</name>
    <dbReference type="NCBI Taxonomy" id="35608"/>
    <lineage>
        <taxon>Eukaryota</taxon>
        <taxon>Viridiplantae</taxon>
        <taxon>Streptophyta</taxon>
        <taxon>Embryophyta</taxon>
        <taxon>Tracheophyta</taxon>
        <taxon>Spermatophyta</taxon>
        <taxon>Magnoliopsida</taxon>
        <taxon>eudicotyledons</taxon>
        <taxon>Gunneridae</taxon>
        <taxon>Pentapetalae</taxon>
        <taxon>asterids</taxon>
        <taxon>campanulids</taxon>
        <taxon>Asterales</taxon>
        <taxon>Asteraceae</taxon>
        <taxon>Asteroideae</taxon>
        <taxon>Anthemideae</taxon>
        <taxon>Artemisiinae</taxon>
        <taxon>Artemisia</taxon>
    </lineage>
</organism>
<name>A0A2U1KNX0_ARTAN</name>
<dbReference type="EMBL" id="PKPP01015658">
    <property type="protein sequence ID" value="PWA38411.1"/>
    <property type="molecule type" value="Genomic_DNA"/>
</dbReference>